<dbReference type="EMBL" id="SOCP01000019">
    <property type="protein sequence ID" value="TDV41848.1"/>
    <property type="molecule type" value="Genomic_DNA"/>
</dbReference>
<evidence type="ECO:0008006" key="3">
    <source>
        <dbReference type="Google" id="ProtNLM"/>
    </source>
</evidence>
<proteinExistence type="predicted"/>
<evidence type="ECO:0000313" key="1">
    <source>
        <dbReference type="EMBL" id="TDV41848.1"/>
    </source>
</evidence>
<organism evidence="1 2">
    <name type="scientific">Actinophytocola oryzae</name>
    <dbReference type="NCBI Taxonomy" id="502181"/>
    <lineage>
        <taxon>Bacteria</taxon>
        <taxon>Bacillati</taxon>
        <taxon>Actinomycetota</taxon>
        <taxon>Actinomycetes</taxon>
        <taxon>Pseudonocardiales</taxon>
        <taxon>Pseudonocardiaceae</taxon>
    </lineage>
</organism>
<comment type="caution">
    <text evidence="1">The sequence shown here is derived from an EMBL/GenBank/DDBJ whole genome shotgun (WGS) entry which is preliminary data.</text>
</comment>
<reference evidence="1 2" key="1">
    <citation type="submission" date="2019-03" db="EMBL/GenBank/DDBJ databases">
        <title>Genomic Encyclopedia of Archaeal and Bacterial Type Strains, Phase II (KMG-II): from individual species to whole genera.</title>
        <authorList>
            <person name="Goeker M."/>
        </authorList>
    </citation>
    <scope>NUCLEOTIDE SEQUENCE [LARGE SCALE GENOMIC DNA]</scope>
    <source>
        <strain evidence="1 2">DSM 45499</strain>
    </source>
</reference>
<dbReference type="AlphaFoldDB" id="A0A4R7UY76"/>
<dbReference type="InterPro" id="IPR024072">
    <property type="entry name" value="DHFR-like_dom_sf"/>
</dbReference>
<evidence type="ECO:0000313" key="2">
    <source>
        <dbReference type="Proteomes" id="UP000294927"/>
    </source>
</evidence>
<name>A0A4R7UY76_9PSEU</name>
<accession>A0A4R7UY76</accession>
<keyword evidence="2" id="KW-1185">Reference proteome</keyword>
<protein>
    <recommendedName>
        <fullName evidence="3">RibD domain-containing protein</fullName>
    </recommendedName>
</protein>
<dbReference type="Proteomes" id="UP000294927">
    <property type="component" value="Unassembled WGS sequence"/>
</dbReference>
<dbReference type="Gene3D" id="3.40.430.10">
    <property type="entry name" value="Dihydrofolate Reductase, subunit A"/>
    <property type="match status" value="1"/>
</dbReference>
<sequence>MDLVPVLLGEGVRWFDDLAKAPVRLSTPKVIEGDGVTHLAYDVIPR</sequence>
<gene>
    <name evidence="1" type="ORF">CLV71_119170</name>
</gene>